<dbReference type="EMBL" id="QCYY01000667">
    <property type="protein sequence ID" value="ROT83580.1"/>
    <property type="molecule type" value="Genomic_DNA"/>
</dbReference>
<feature type="transmembrane region" description="Helical" evidence="2">
    <location>
        <begin position="177"/>
        <end position="200"/>
    </location>
</feature>
<feature type="region of interest" description="Disordered" evidence="1">
    <location>
        <begin position="1"/>
        <end position="35"/>
    </location>
</feature>
<sequence length="407" mass="44908">MTRLSNKRCSSHDTGVATATSSSDRESRFRLQPFGPSRARTAALATDGRCLTTRSVIAAASGGRDCLIAVGLVHRAAGVLPASLGAASGRRGRGVAAAVPRPLARLLRRRRLPIAHVEQTTTKPEPGFVIRGQTVTSLAVSGSSKTKCRRFQPPARSRPWGVAGVVKTQLSKSSLGVFLSPGSLLVETGSKGLFFFLVLFTPSTPTSSFSLSCCLLFCLVGSFFYFILLPSFSSFFFFLPFVPFFSVVFFLFFLFFFIFFTPFFFLSFHLFSPISLFLTFPSFKLIPPFSLFSSSILFFPLLFLLFPPLFLLFPPYPLIFSPSPSSPLFSPFPSFSSRIPSHPLSCPLFPPLFPPSFRRHTKTSIKMEMERRQDSAGHREQRRSKSSCYSNAQEGDPGKSAGLHVYV</sequence>
<proteinExistence type="predicted"/>
<feature type="transmembrane region" description="Helical" evidence="2">
    <location>
        <begin position="206"/>
        <end position="228"/>
    </location>
</feature>
<dbReference type="AlphaFoldDB" id="A0A3R7MQX9"/>
<reference evidence="3 4" key="1">
    <citation type="submission" date="2018-04" db="EMBL/GenBank/DDBJ databases">
        <authorList>
            <person name="Zhang X."/>
            <person name="Yuan J."/>
            <person name="Li F."/>
            <person name="Xiang J."/>
        </authorList>
    </citation>
    <scope>NUCLEOTIDE SEQUENCE [LARGE SCALE GENOMIC DNA]</scope>
    <source>
        <tissue evidence="3">Muscle</tissue>
    </source>
</reference>
<organism evidence="3 4">
    <name type="scientific">Penaeus vannamei</name>
    <name type="common">Whiteleg shrimp</name>
    <name type="synonym">Litopenaeus vannamei</name>
    <dbReference type="NCBI Taxonomy" id="6689"/>
    <lineage>
        <taxon>Eukaryota</taxon>
        <taxon>Metazoa</taxon>
        <taxon>Ecdysozoa</taxon>
        <taxon>Arthropoda</taxon>
        <taxon>Crustacea</taxon>
        <taxon>Multicrustacea</taxon>
        <taxon>Malacostraca</taxon>
        <taxon>Eumalacostraca</taxon>
        <taxon>Eucarida</taxon>
        <taxon>Decapoda</taxon>
        <taxon>Dendrobranchiata</taxon>
        <taxon>Penaeoidea</taxon>
        <taxon>Penaeidae</taxon>
        <taxon>Penaeus</taxon>
    </lineage>
</organism>
<protein>
    <submittedName>
        <fullName evidence="3">Uncharacterized protein</fullName>
    </submittedName>
</protein>
<gene>
    <name evidence="3" type="ORF">C7M84_023235</name>
</gene>
<keyword evidence="2" id="KW-1133">Transmembrane helix</keyword>
<keyword evidence="2" id="KW-0812">Transmembrane</keyword>
<evidence type="ECO:0000313" key="3">
    <source>
        <dbReference type="EMBL" id="ROT83580.1"/>
    </source>
</evidence>
<dbReference type="Proteomes" id="UP000283509">
    <property type="component" value="Unassembled WGS sequence"/>
</dbReference>
<comment type="caution">
    <text evidence="3">The sequence shown here is derived from an EMBL/GenBank/DDBJ whole genome shotgun (WGS) entry which is preliminary data.</text>
</comment>
<evidence type="ECO:0000256" key="2">
    <source>
        <dbReference type="SAM" id="Phobius"/>
    </source>
</evidence>
<evidence type="ECO:0000313" key="4">
    <source>
        <dbReference type="Proteomes" id="UP000283509"/>
    </source>
</evidence>
<keyword evidence="2" id="KW-0472">Membrane</keyword>
<keyword evidence="4" id="KW-1185">Reference proteome</keyword>
<feature type="transmembrane region" description="Helical" evidence="2">
    <location>
        <begin position="264"/>
        <end position="283"/>
    </location>
</feature>
<name>A0A3R7MQX9_PENVA</name>
<feature type="transmembrane region" description="Helical" evidence="2">
    <location>
        <begin position="295"/>
        <end position="316"/>
    </location>
</feature>
<evidence type="ECO:0000256" key="1">
    <source>
        <dbReference type="SAM" id="MobiDB-lite"/>
    </source>
</evidence>
<feature type="transmembrane region" description="Helical" evidence="2">
    <location>
        <begin position="235"/>
        <end position="258"/>
    </location>
</feature>
<accession>A0A3R7MQX9</accession>
<reference evidence="3 4" key="2">
    <citation type="submission" date="2019-01" db="EMBL/GenBank/DDBJ databases">
        <title>The decoding of complex shrimp genome reveals the adaptation for benthos swimmer, frequently molting mechanism and breeding impact on genome.</title>
        <authorList>
            <person name="Sun Y."/>
            <person name="Gao Y."/>
            <person name="Yu Y."/>
        </authorList>
    </citation>
    <scope>NUCLEOTIDE SEQUENCE [LARGE SCALE GENOMIC DNA]</scope>
    <source>
        <tissue evidence="3">Muscle</tissue>
    </source>
</reference>
<feature type="region of interest" description="Disordered" evidence="1">
    <location>
        <begin position="369"/>
        <end position="407"/>
    </location>
</feature>
<feature type="compositionally biased region" description="Basic and acidic residues" evidence="1">
    <location>
        <begin position="369"/>
        <end position="379"/>
    </location>
</feature>